<protein>
    <submittedName>
        <fullName evidence="1">Uncharacterized protein</fullName>
    </submittedName>
</protein>
<name>A0ABS9VFM7_9BACT</name>
<evidence type="ECO:0000313" key="2">
    <source>
        <dbReference type="Proteomes" id="UP001165430"/>
    </source>
</evidence>
<evidence type="ECO:0000313" key="1">
    <source>
        <dbReference type="EMBL" id="MCH7415256.1"/>
    </source>
</evidence>
<gene>
    <name evidence="1" type="ORF">MM213_17280</name>
</gene>
<dbReference type="EMBL" id="JAKZGO010000019">
    <property type="protein sequence ID" value="MCH7415256.1"/>
    <property type="molecule type" value="Genomic_DNA"/>
</dbReference>
<accession>A0ABS9VFM7</accession>
<dbReference type="Proteomes" id="UP001165430">
    <property type="component" value="Unassembled WGS sequence"/>
</dbReference>
<dbReference type="RefSeq" id="WP_241414147.1">
    <property type="nucleotide sequence ID" value="NZ_JAKZGO010000019.1"/>
</dbReference>
<proteinExistence type="predicted"/>
<sequence length="91" mass="10500">MGKKAYKVYTKEAIEIAPSDREIPIVKRKLTASKSKKNEIVLLEGLNHLFQESKTGLVSEYPQIEQTFAPKALEVISNWILKQTKRLYHEN</sequence>
<reference evidence="1" key="1">
    <citation type="submission" date="2022-03" db="EMBL/GenBank/DDBJ databases">
        <title>De novo assembled genomes of Belliella spp. (Cyclobacteriaceae) strains.</title>
        <authorList>
            <person name="Szabo A."/>
            <person name="Korponai K."/>
            <person name="Felfoldi T."/>
        </authorList>
    </citation>
    <scope>NUCLEOTIDE SEQUENCE</scope>
    <source>
        <strain evidence="1">DSM 111903</strain>
    </source>
</reference>
<comment type="caution">
    <text evidence="1">The sequence shown here is derived from an EMBL/GenBank/DDBJ whole genome shotgun (WGS) entry which is preliminary data.</text>
</comment>
<organism evidence="1 2">
    <name type="scientific">Belliella alkalica</name>
    <dbReference type="NCBI Taxonomy" id="1730871"/>
    <lineage>
        <taxon>Bacteria</taxon>
        <taxon>Pseudomonadati</taxon>
        <taxon>Bacteroidota</taxon>
        <taxon>Cytophagia</taxon>
        <taxon>Cytophagales</taxon>
        <taxon>Cyclobacteriaceae</taxon>
        <taxon>Belliella</taxon>
    </lineage>
</organism>
<keyword evidence="2" id="KW-1185">Reference proteome</keyword>